<accession>A0A1H8HHJ2</accession>
<keyword evidence="5" id="KW-0472">Membrane</keyword>
<sequence>MMCLQPRRRDAVDPFRPAPHNPLDRNKETAVLSVIIPAHNEEGWIGPCLDHLLQEPAPDAGAEVVVVANGCTDRTVELTQTRAGQAEAQGWGFQVLDLPGLGKPGALNAGDRAASGDMRLYLDADVRIGPGVIAGLVRALSGSQPRYASARPRIAAARSGLTRHYARFWQQLPFAQSPAPGFGLFAVNATGRARWDEFPRLISDDTFVRLLFRPGERIEVKGSYEWPMVEGFSALVRVRRRQDAGVAEINRLHPDLIANEAKPRLTKGALIGMALRDPVGFATYVAVSLAVRAKPADGQWTRGR</sequence>
<dbReference type="PANTHER" id="PTHR43646">
    <property type="entry name" value="GLYCOSYLTRANSFERASE"/>
    <property type="match status" value="1"/>
</dbReference>
<dbReference type="PANTHER" id="PTHR43646:SF2">
    <property type="entry name" value="GLYCOSYLTRANSFERASE 2-LIKE DOMAIN-CONTAINING PROTEIN"/>
    <property type="match status" value="1"/>
</dbReference>
<dbReference type="AlphaFoldDB" id="A0A1H8HHJ2"/>
<evidence type="ECO:0000256" key="5">
    <source>
        <dbReference type="ARBA" id="ARBA00023136"/>
    </source>
</evidence>
<evidence type="ECO:0000256" key="2">
    <source>
        <dbReference type="ARBA" id="ARBA00022475"/>
    </source>
</evidence>
<feature type="domain" description="Glycosyltransferase 2-like" evidence="7">
    <location>
        <begin position="33"/>
        <end position="166"/>
    </location>
</feature>
<feature type="region of interest" description="Disordered" evidence="6">
    <location>
        <begin position="1"/>
        <end position="24"/>
    </location>
</feature>
<evidence type="ECO:0000313" key="8">
    <source>
        <dbReference type="EMBL" id="SEN55741.1"/>
    </source>
</evidence>
<keyword evidence="2" id="KW-1003">Cell membrane</keyword>
<dbReference type="Proteomes" id="UP000199054">
    <property type="component" value="Unassembled WGS sequence"/>
</dbReference>
<gene>
    <name evidence="8" type="ORF">SAMN04489859_100992</name>
</gene>
<keyword evidence="4 8" id="KW-0808">Transferase</keyword>
<evidence type="ECO:0000259" key="7">
    <source>
        <dbReference type="Pfam" id="PF00535"/>
    </source>
</evidence>
<evidence type="ECO:0000256" key="4">
    <source>
        <dbReference type="ARBA" id="ARBA00022679"/>
    </source>
</evidence>
<dbReference type="InterPro" id="IPR001173">
    <property type="entry name" value="Glyco_trans_2-like"/>
</dbReference>
<dbReference type="InterPro" id="IPR029044">
    <property type="entry name" value="Nucleotide-diphossugar_trans"/>
</dbReference>
<dbReference type="Gene3D" id="3.90.550.10">
    <property type="entry name" value="Spore Coat Polysaccharide Biosynthesis Protein SpsA, Chain A"/>
    <property type="match status" value="1"/>
</dbReference>
<protein>
    <submittedName>
        <fullName evidence="8">Glycosyltransferase involved in cell wall bisynthesis</fullName>
    </submittedName>
</protein>
<evidence type="ECO:0000256" key="6">
    <source>
        <dbReference type="SAM" id="MobiDB-lite"/>
    </source>
</evidence>
<evidence type="ECO:0000256" key="1">
    <source>
        <dbReference type="ARBA" id="ARBA00004236"/>
    </source>
</evidence>
<dbReference type="GO" id="GO:0016757">
    <property type="term" value="F:glycosyltransferase activity"/>
    <property type="evidence" value="ECO:0007669"/>
    <property type="project" value="UniProtKB-KW"/>
</dbReference>
<keyword evidence="3" id="KW-0328">Glycosyltransferase</keyword>
<dbReference type="STRING" id="34002.SAMN04489859_100992"/>
<dbReference type="GO" id="GO:0005886">
    <property type="term" value="C:plasma membrane"/>
    <property type="evidence" value="ECO:0007669"/>
    <property type="project" value="UniProtKB-SubCell"/>
</dbReference>
<dbReference type="EMBL" id="FODE01000009">
    <property type="protein sequence ID" value="SEN55741.1"/>
    <property type="molecule type" value="Genomic_DNA"/>
</dbReference>
<proteinExistence type="predicted"/>
<evidence type="ECO:0000256" key="3">
    <source>
        <dbReference type="ARBA" id="ARBA00022676"/>
    </source>
</evidence>
<dbReference type="SUPFAM" id="SSF53448">
    <property type="entry name" value="Nucleotide-diphospho-sugar transferases"/>
    <property type="match status" value="1"/>
</dbReference>
<keyword evidence="9" id="KW-1185">Reference proteome</keyword>
<evidence type="ECO:0000313" key="9">
    <source>
        <dbReference type="Proteomes" id="UP000199054"/>
    </source>
</evidence>
<organism evidence="8 9">
    <name type="scientific">Paracoccus alcaliphilus</name>
    <dbReference type="NCBI Taxonomy" id="34002"/>
    <lineage>
        <taxon>Bacteria</taxon>
        <taxon>Pseudomonadati</taxon>
        <taxon>Pseudomonadota</taxon>
        <taxon>Alphaproteobacteria</taxon>
        <taxon>Rhodobacterales</taxon>
        <taxon>Paracoccaceae</taxon>
        <taxon>Paracoccus</taxon>
    </lineage>
</organism>
<name>A0A1H8HHJ2_9RHOB</name>
<dbReference type="Pfam" id="PF00535">
    <property type="entry name" value="Glycos_transf_2"/>
    <property type="match status" value="1"/>
</dbReference>
<reference evidence="8 9" key="1">
    <citation type="submission" date="2016-10" db="EMBL/GenBank/DDBJ databases">
        <authorList>
            <person name="de Groot N.N."/>
        </authorList>
    </citation>
    <scope>NUCLEOTIDE SEQUENCE [LARGE SCALE GENOMIC DNA]</scope>
    <source>
        <strain evidence="8 9">DSM 8512</strain>
    </source>
</reference>
<comment type="subcellular location">
    <subcellularLocation>
        <location evidence="1">Cell membrane</location>
    </subcellularLocation>
</comment>